<evidence type="ECO:0000256" key="1">
    <source>
        <dbReference type="SAM" id="Phobius"/>
    </source>
</evidence>
<evidence type="ECO:0000313" key="2">
    <source>
        <dbReference type="EMBL" id="MBK1787505.1"/>
    </source>
</evidence>
<reference evidence="2" key="1">
    <citation type="submission" date="2020-12" db="EMBL/GenBank/DDBJ databases">
        <title>Prauserella sp. ASG 168, a novel actinomycete isolated from cave rock.</title>
        <authorList>
            <person name="Suriyachadkun C."/>
        </authorList>
    </citation>
    <scope>NUCLEOTIDE SEQUENCE</scope>
    <source>
        <strain evidence="2">ASG 168</strain>
    </source>
</reference>
<comment type="caution">
    <text evidence="2">The sequence shown here is derived from an EMBL/GenBank/DDBJ whole genome shotgun (WGS) entry which is preliminary data.</text>
</comment>
<sequence>MSGLGKWSLGIGLGLLAVAVVCRALDQIPATVIVGIFGLIGIGMAGYDALYYWLERVQLRRRAARAQRDAEGRRAS</sequence>
<dbReference type="AlphaFoldDB" id="A0A934QW50"/>
<accession>A0A934QW50</accession>
<keyword evidence="1" id="KW-0472">Membrane</keyword>
<dbReference type="Proteomes" id="UP000635245">
    <property type="component" value="Unassembled WGS sequence"/>
</dbReference>
<dbReference type="EMBL" id="JAENJH010000007">
    <property type="protein sequence ID" value="MBK1787505.1"/>
    <property type="molecule type" value="Genomic_DNA"/>
</dbReference>
<keyword evidence="1" id="KW-0812">Transmembrane</keyword>
<feature type="transmembrane region" description="Helical" evidence="1">
    <location>
        <begin position="34"/>
        <end position="54"/>
    </location>
</feature>
<evidence type="ECO:0000313" key="3">
    <source>
        <dbReference type="Proteomes" id="UP000635245"/>
    </source>
</evidence>
<keyword evidence="3" id="KW-1185">Reference proteome</keyword>
<gene>
    <name evidence="2" type="ORF">JHE00_24535</name>
</gene>
<proteinExistence type="predicted"/>
<name>A0A934QW50_9PSEU</name>
<protein>
    <submittedName>
        <fullName evidence="2">Uncharacterized protein</fullName>
    </submittedName>
</protein>
<organism evidence="2 3">
    <name type="scientific">Prauserella cavernicola</name>
    <dbReference type="NCBI Taxonomy" id="2800127"/>
    <lineage>
        <taxon>Bacteria</taxon>
        <taxon>Bacillati</taxon>
        <taxon>Actinomycetota</taxon>
        <taxon>Actinomycetes</taxon>
        <taxon>Pseudonocardiales</taxon>
        <taxon>Pseudonocardiaceae</taxon>
        <taxon>Prauserella</taxon>
    </lineage>
</organism>
<keyword evidence="1" id="KW-1133">Transmembrane helix</keyword>
<dbReference type="RefSeq" id="WP_200322196.1">
    <property type="nucleotide sequence ID" value="NZ_JAENJH010000007.1"/>
</dbReference>